<organism evidence="1 2">
    <name type="scientific">Intestinibaculum porci</name>
    <dbReference type="NCBI Taxonomy" id="2487118"/>
    <lineage>
        <taxon>Bacteria</taxon>
        <taxon>Bacillati</taxon>
        <taxon>Bacillota</taxon>
        <taxon>Erysipelotrichia</taxon>
        <taxon>Erysipelotrichales</taxon>
        <taxon>Erysipelotrichaceae</taxon>
        <taxon>Intestinibaculum</taxon>
    </lineage>
</organism>
<evidence type="ECO:0000313" key="2">
    <source>
        <dbReference type="Proteomes" id="UP000268059"/>
    </source>
</evidence>
<dbReference type="AlphaFoldDB" id="A0A3G9J6J6"/>
<protein>
    <submittedName>
        <fullName evidence="1">Uncharacterized protein</fullName>
    </submittedName>
</protein>
<proteinExistence type="predicted"/>
<dbReference type="KEGG" id="ebm:SG0102_12900"/>
<sequence length="118" mass="13202">MGDYIIYMGVIDQDIKHILAHDHLMMRPVSKENIASCLQDHPLLCLCVNQDVKVIQMIRALSFVPLLVLTSQCDGKIIHDYYEAGADEVVSSSIHPSLLVRSKPLSDVLVTIDCIRNT</sequence>
<name>A0A3G9J6J6_9FIRM</name>
<dbReference type="EMBL" id="AP019309">
    <property type="protein sequence ID" value="BBH26356.1"/>
    <property type="molecule type" value="Genomic_DNA"/>
</dbReference>
<dbReference type="RefSeq" id="WP_125119229.1">
    <property type="nucleotide sequence ID" value="NZ_AP019309.1"/>
</dbReference>
<accession>A0A3G9J6J6</accession>
<reference evidence="1 2" key="1">
    <citation type="submission" date="2018-11" db="EMBL/GenBank/DDBJ databases">
        <title>Novel Erysipelotrichaceae bacterium isolated from small intestine of a swine.</title>
        <authorList>
            <person name="Kim J.S."/>
            <person name="Choe H."/>
            <person name="Lee Y.R."/>
            <person name="Kim K.M."/>
            <person name="Park D.S."/>
        </authorList>
    </citation>
    <scope>NUCLEOTIDE SEQUENCE [LARGE SCALE GENOMIC DNA]</scope>
    <source>
        <strain evidence="1 2">SG0102</strain>
    </source>
</reference>
<gene>
    <name evidence="1" type="ORF">SG0102_12900</name>
</gene>
<keyword evidence="2" id="KW-1185">Reference proteome</keyword>
<dbReference type="Proteomes" id="UP000268059">
    <property type="component" value="Chromosome"/>
</dbReference>
<dbReference type="InParanoid" id="A0A3G9J6J6"/>
<evidence type="ECO:0000313" key="1">
    <source>
        <dbReference type="EMBL" id="BBH26356.1"/>
    </source>
</evidence>